<evidence type="ECO:0000259" key="2">
    <source>
        <dbReference type="Pfam" id="PF19424"/>
    </source>
</evidence>
<dbReference type="STRING" id="6186.A0A183JL16"/>
<dbReference type="Pfam" id="PF19424">
    <property type="entry name" value="UNC80"/>
    <property type="match status" value="1"/>
</dbReference>
<dbReference type="InterPro" id="IPR045852">
    <property type="entry name" value="UNC80_central"/>
</dbReference>
<dbReference type="WBParaSite" id="SCUD_0000339701-mRNA-1">
    <property type="protein sequence ID" value="SCUD_0000339701-mRNA-1"/>
    <property type="gene ID" value="SCUD_0000339701"/>
</dbReference>
<protein>
    <submittedName>
        <fullName evidence="5">UNC80 domain-containing protein</fullName>
    </submittedName>
</protein>
<evidence type="ECO:0000313" key="4">
    <source>
        <dbReference type="Proteomes" id="UP000279833"/>
    </source>
</evidence>
<keyword evidence="4" id="KW-1185">Reference proteome</keyword>
<evidence type="ECO:0000313" key="5">
    <source>
        <dbReference type="WBParaSite" id="SCUD_0000339701-mRNA-1"/>
    </source>
</evidence>
<reference evidence="3 4" key="2">
    <citation type="submission" date="2018-11" db="EMBL/GenBank/DDBJ databases">
        <authorList>
            <consortium name="Pathogen Informatics"/>
        </authorList>
    </citation>
    <scope>NUCLEOTIDE SEQUENCE [LARGE SCALE GENOMIC DNA]</scope>
    <source>
        <strain evidence="3">Dakar</strain>
        <strain evidence="4">Dakar, Senegal</strain>
    </source>
</reference>
<dbReference type="Proteomes" id="UP000279833">
    <property type="component" value="Unassembled WGS sequence"/>
</dbReference>
<organism evidence="5">
    <name type="scientific">Schistosoma curassoni</name>
    <dbReference type="NCBI Taxonomy" id="6186"/>
    <lineage>
        <taxon>Eukaryota</taxon>
        <taxon>Metazoa</taxon>
        <taxon>Spiralia</taxon>
        <taxon>Lophotrochozoa</taxon>
        <taxon>Platyhelminthes</taxon>
        <taxon>Trematoda</taxon>
        <taxon>Digenea</taxon>
        <taxon>Strigeidida</taxon>
        <taxon>Schistosomatoidea</taxon>
        <taxon>Schistosomatidae</taxon>
        <taxon>Schistosoma</taxon>
    </lineage>
</organism>
<dbReference type="AlphaFoldDB" id="A0A183JL16"/>
<gene>
    <name evidence="3" type="ORF">SCUD_LOCUS3397</name>
</gene>
<feature type="compositionally biased region" description="Polar residues" evidence="1">
    <location>
        <begin position="49"/>
        <end position="62"/>
    </location>
</feature>
<accession>A0A183JL16</accession>
<feature type="region of interest" description="Disordered" evidence="1">
    <location>
        <begin position="49"/>
        <end position="106"/>
    </location>
</feature>
<name>A0A183JL16_9TREM</name>
<evidence type="ECO:0000256" key="1">
    <source>
        <dbReference type="SAM" id="MobiDB-lite"/>
    </source>
</evidence>
<evidence type="ECO:0000313" key="3">
    <source>
        <dbReference type="EMBL" id="VDO81559.1"/>
    </source>
</evidence>
<feature type="compositionally biased region" description="Basic and acidic residues" evidence="1">
    <location>
        <begin position="66"/>
        <end position="85"/>
    </location>
</feature>
<feature type="domain" description="Protein UNC80 central region" evidence="2">
    <location>
        <begin position="276"/>
        <end position="338"/>
    </location>
</feature>
<reference evidence="5" key="1">
    <citation type="submission" date="2016-06" db="UniProtKB">
        <authorList>
            <consortium name="WormBaseParasite"/>
        </authorList>
    </citation>
    <scope>IDENTIFICATION</scope>
</reference>
<proteinExistence type="predicted"/>
<dbReference type="EMBL" id="UZAK01003818">
    <property type="protein sequence ID" value="VDO81559.1"/>
    <property type="molecule type" value="Genomic_DNA"/>
</dbReference>
<sequence>MKQVYESETESKFVISVDRQYLYSLSTVSNTPTATNTSATLNRGLNVTCDTGTTSPASSNVIRQHRPNDSRSENSSDQDSSHLDSTDDLSDSDVTHQQQVNPGHVKHKISTLKSLPNIVQSNDSLTGLSKSADNDLDVNNFLLMQQGALAASSGSDFWKARSKLFIKSAKRKESNIFGPSSSRENMNLLTKIRMKSFNRSINPSSFENDTPGLTGLINLSMLAGAGAGLLKSSRQSISLNPPLLGIEADEASETLPGFEDDDGVKSQIRKPVRFRKHHLGELPIQCYLDTHVKNLCSSGFNLLNKAALLLTNNQLAKMLPLAWELLLETDTELSSSAGFRYLDIITTIKLNFKSISLTFQDKKVLICSKRYFKSTIQLNSNPRKQID</sequence>